<evidence type="ECO:0008006" key="4">
    <source>
        <dbReference type="Google" id="ProtNLM"/>
    </source>
</evidence>
<dbReference type="InterPro" id="IPR027417">
    <property type="entry name" value="P-loop_NTPase"/>
</dbReference>
<comment type="caution">
    <text evidence="2">The sequence shown here is derived from an EMBL/GenBank/DDBJ whole genome shotgun (WGS) entry which is preliminary data.</text>
</comment>
<organism evidence="2 3">
    <name type="scientific">Neonectria punicea</name>
    <dbReference type="NCBI Taxonomy" id="979145"/>
    <lineage>
        <taxon>Eukaryota</taxon>
        <taxon>Fungi</taxon>
        <taxon>Dikarya</taxon>
        <taxon>Ascomycota</taxon>
        <taxon>Pezizomycotina</taxon>
        <taxon>Sordariomycetes</taxon>
        <taxon>Hypocreomycetidae</taxon>
        <taxon>Hypocreales</taxon>
        <taxon>Nectriaceae</taxon>
        <taxon>Neonectria</taxon>
    </lineage>
</organism>
<accession>A0ABR1GVZ6</accession>
<evidence type="ECO:0000256" key="1">
    <source>
        <dbReference type="SAM" id="MobiDB-lite"/>
    </source>
</evidence>
<dbReference type="Proteomes" id="UP001498476">
    <property type="component" value="Unassembled WGS sequence"/>
</dbReference>
<name>A0ABR1GVZ6_9HYPO</name>
<evidence type="ECO:0000313" key="3">
    <source>
        <dbReference type="Proteomes" id="UP001498476"/>
    </source>
</evidence>
<sequence length="488" mass="53509">MLRMHKESNGDTPATADRLISNNVQTLAEACIRCARHSYATIVESWIEGSFRTFDYFNTQYLFSAATILAISSLVGGPQGSKDREDFDFAGQLLEKLRDSGSFAALEFCRHIEAMKTDIQCFLSDGSSSPDKAAESGPVVPLEEPSYQSAALWGPGGSGKTAIALEYAHHRCADPGCSVFWVRADNETAFKVDYVAVAKLVGLEDSPNGEDPLAAVRWFIESTPQWLLVVDNAKDPGLFSVSSAAKNLYKYIPVGSGGTVLWTSRDPRIVGTVVGTRRGINVNNMALDEAVKLPKAAILKPTHIAEQQAAGESLERLDRLPLAIPEVNKRFRSKPRSTQRDYAMSIQTETQMRPLRNARYYGDGQDSEGSTQSAQTSIFNPETSPPIVKKPVVIQEPAEVECGEASTSGAGATCYIDGLSDDATLQYLQAFAGQLHKDLKHRLGDICIEDATAEYLDQVLREFAWMLHGESSNPFQQEASRIIDRKRK</sequence>
<feature type="region of interest" description="Disordered" evidence="1">
    <location>
        <begin position="328"/>
        <end position="384"/>
    </location>
</feature>
<dbReference type="Gene3D" id="3.40.50.300">
    <property type="entry name" value="P-loop containing nucleotide triphosphate hydrolases"/>
    <property type="match status" value="1"/>
</dbReference>
<evidence type="ECO:0000313" key="2">
    <source>
        <dbReference type="EMBL" id="KAK7409283.1"/>
    </source>
</evidence>
<feature type="compositionally biased region" description="Polar residues" evidence="1">
    <location>
        <begin position="367"/>
        <end position="382"/>
    </location>
</feature>
<proteinExistence type="predicted"/>
<reference evidence="2 3" key="1">
    <citation type="journal article" date="2025" name="Microbiol. Resour. Announc.">
        <title>Draft genome sequences for Neonectria magnoliae and Neonectria punicea, canker pathogens of Liriodendron tulipifera and Acer saccharum in West Virginia.</title>
        <authorList>
            <person name="Petronek H.M."/>
            <person name="Kasson M.T."/>
            <person name="Metheny A.M."/>
            <person name="Stauder C.M."/>
            <person name="Lovett B."/>
            <person name="Lynch S.C."/>
            <person name="Garnas J.R."/>
            <person name="Kasson L.R."/>
            <person name="Stajich J.E."/>
        </authorList>
    </citation>
    <scope>NUCLEOTIDE SEQUENCE [LARGE SCALE GENOMIC DNA]</scope>
    <source>
        <strain evidence="2 3">NRRL 64653</strain>
    </source>
</reference>
<protein>
    <recommendedName>
        <fullName evidence="4">NB-ARC domain-containing protein</fullName>
    </recommendedName>
</protein>
<dbReference type="SUPFAM" id="SSF52540">
    <property type="entry name" value="P-loop containing nucleoside triphosphate hydrolases"/>
    <property type="match status" value="1"/>
</dbReference>
<keyword evidence="3" id="KW-1185">Reference proteome</keyword>
<dbReference type="EMBL" id="JAZAVJ010000156">
    <property type="protein sequence ID" value="KAK7409283.1"/>
    <property type="molecule type" value="Genomic_DNA"/>
</dbReference>
<gene>
    <name evidence="2" type="ORF">QQX98_008523</name>
</gene>
<dbReference type="CDD" id="cd12148">
    <property type="entry name" value="fungal_TF_MHR"/>
    <property type="match status" value="1"/>
</dbReference>